<name>Q0CKE6_ASPTN</name>
<dbReference type="Pfam" id="PF00581">
    <property type="entry name" value="Rhodanese"/>
    <property type="match status" value="1"/>
</dbReference>
<dbReference type="PRINTS" id="PR00716">
    <property type="entry name" value="MPIPHPHTASE"/>
</dbReference>
<dbReference type="VEuPathDB" id="FungiDB:ATEG_05838"/>
<dbReference type="PANTHER" id="PTHR10828">
    <property type="entry name" value="M-PHASE INDUCER PHOSPHATASE DUAL SPECIFICITY PHOSPHATASE CDC25"/>
    <property type="match status" value="1"/>
</dbReference>
<dbReference type="GO" id="GO:0004725">
    <property type="term" value="F:protein tyrosine phosphatase activity"/>
    <property type="evidence" value="ECO:0007669"/>
    <property type="project" value="UniProtKB-UniRule"/>
</dbReference>
<dbReference type="EMBL" id="CH476601">
    <property type="protein sequence ID" value="EAU33599.1"/>
    <property type="molecule type" value="Genomic_DNA"/>
</dbReference>
<reference evidence="14" key="1">
    <citation type="submission" date="2005-09" db="EMBL/GenBank/DDBJ databases">
        <title>Annotation of the Aspergillus terreus NIH2624 genome.</title>
        <authorList>
            <person name="Birren B.W."/>
            <person name="Lander E.S."/>
            <person name="Galagan J.E."/>
            <person name="Nusbaum C."/>
            <person name="Devon K."/>
            <person name="Henn M."/>
            <person name="Ma L.-J."/>
            <person name="Jaffe D.B."/>
            <person name="Butler J."/>
            <person name="Alvarez P."/>
            <person name="Gnerre S."/>
            <person name="Grabherr M."/>
            <person name="Kleber M."/>
            <person name="Mauceli E.W."/>
            <person name="Brockman W."/>
            <person name="Rounsley S."/>
            <person name="Young S.K."/>
            <person name="LaButti K."/>
            <person name="Pushparaj V."/>
            <person name="DeCaprio D."/>
            <person name="Crawford M."/>
            <person name="Koehrsen M."/>
            <person name="Engels R."/>
            <person name="Montgomery P."/>
            <person name="Pearson M."/>
            <person name="Howarth C."/>
            <person name="Larson L."/>
            <person name="Luoma S."/>
            <person name="White J."/>
            <person name="Alvarado L."/>
            <person name="Kodira C.D."/>
            <person name="Zeng Q."/>
            <person name="Oleary S."/>
            <person name="Yandava C."/>
            <person name="Denning D.W."/>
            <person name="Nierman W.C."/>
            <person name="Milne T."/>
            <person name="Madden K."/>
        </authorList>
    </citation>
    <scope>NUCLEOTIDE SEQUENCE [LARGE SCALE GENOMIC DNA]</scope>
    <source>
        <strain evidence="14">NIH 2624 / FGSC A1156</strain>
    </source>
</reference>
<evidence type="ECO:0000256" key="4">
    <source>
        <dbReference type="ARBA" id="ARBA00022776"/>
    </source>
</evidence>
<organism evidence="13 14">
    <name type="scientific">Aspergillus terreus (strain NIH 2624 / FGSC A1156)</name>
    <dbReference type="NCBI Taxonomy" id="341663"/>
    <lineage>
        <taxon>Eukaryota</taxon>
        <taxon>Fungi</taxon>
        <taxon>Dikarya</taxon>
        <taxon>Ascomycota</taxon>
        <taxon>Pezizomycotina</taxon>
        <taxon>Eurotiomycetes</taxon>
        <taxon>Eurotiomycetidae</taxon>
        <taxon>Eurotiales</taxon>
        <taxon>Aspergillaceae</taxon>
        <taxon>Aspergillus</taxon>
        <taxon>Aspergillus subgen. Circumdati</taxon>
    </lineage>
</organism>
<evidence type="ECO:0000313" key="13">
    <source>
        <dbReference type="EMBL" id="EAU33599.1"/>
    </source>
</evidence>
<dbReference type="EC" id="3.1.3.48" evidence="2 10"/>
<evidence type="ECO:0000256" key="1">
    <source>
        <dbReference type="ARBA" id="ARBA00011065"/>
    </source>
</evidence>
<evidence type="ECO:0000256" key="5">
    <source>
        <dbReference type="ARBA" id="ARBA00022801"/>
    </source>
</evidence>
<feature type="compositionally biased region" description="Basic and acidic residues" evidence="11">
    <location>
        <begin position="176"/>
        <end position="186"/>
    </location>
</feature>
<keyword evidence="4 10" id="KW-0498">Mitosis</keyword>
<feature type="region of interest" description="Disordered" evidence="11">
    <location>
        <begin position="151"/>
        <end position="228"/>
    </location>
</feature>
<dbReference type="eggNOG" id="KOG3772">
    <property type="taxonomic scope" value="Eukaryota"/>
</dbReference>
<dbReference type="CDD" id="cd01530">
    <property type="entry name" value="Cdc25"/>
    <property type="match status" value="1"/>
</dbReference>
<evidence type="ECO:0000259" key="12">
    <source>
        <dbReference type="PROSITE" id="PS50206"/>
    </source>
</evidence>
<protein>
    <recommendedName>
        <fullName evidence="9 10">M-phase inducer phosphatase</fullName>
        <ecNumber evidence="2 10">3.1.3.48</ecNumber>
    </recommendedName>
</protein>
<feature type="region of interest" description="Disordered" evidence="11">
    <location>
        <begin position="240"/>
        <end position="299"/>
    </location>
</feature>
<keyword evidence="7 10" id="KW-0131">Cell cycle</keyword>
<evidence type="ECO:0000256" key="8">
    <source>
        <dbReference type="ARBA" id="ARBA00051722"/>
    </source>
</evidence>
<dbReference type="Proteomes" id="UP000007963">
    <property type="component" value="Unassembled WGS sequence"/>
</dbReference>
<gene>
    <name evidence="13" type="ORF">ATEG_05838</name>
</gene>
<accession>Q0CKE6</accession>
<evidence type="ECO:0000256" key="10">
    <source>
        <dbReference type="RuleBase" id="RU368028"/>
    </source>
</evidence>
<feature type="region of interest" description="Disordered" evidence="11">
    <location>
        <begin position="514"/>
        <end position="559"/>
    </location>
</feature>
<dbReference type="GO" id="GO:0000086">
    <property type="term" value="P:G2/M transition of mitotic cell cycle"/>
    <property type="evidence" value="ECO:0007669"/>
    <property type="project" value="TreeGrafter"/>
</dbReference>
<keyword evidence="5 10" id="KW-0378">Hydrolase</keyword>
<sequence length="559" mass="62411">MEHSSPLAAMQPPSVLFGHCFRSDAPTSYPSFGSVAALSPNRFNFKDLSMKRAHGADYFNVKPVRGSSPTASLAADLSQNFHIDQSPQLATPRRSLFSSNLFGNGNRNEETMTTPPLPSSSPAPAMDIMEMSPLPHKPPFNITEVEISTPTLDVSPMDSPMEPSPSSPLQDSPLVPHKDAQQERKRPTFLRPSLARSKAQSFQLGMARPAPESQAPPFRFQSRGTTRTTLSTSASLEDMFGESPQRERPLLRNHSSGGLAATGRLRPPFGSSGSHVRGNGSPSAASIRKSCHPTMRPRKQCRRSLSMFEHPDDVIHEKEASLNSNAPLQSIWEIDNTPSLQLPHFIPEDQADTLPRIKKDILVELMDGKFNDRFDNIMIIDCRFEYEYEGGHINGALNYNDKEFLAEQLFASPQPRTALVLHCEYSAHRAPIMAKYIRHRDRAYNVDQYPQLSYPDLYILEGGYSAFFAEHRALCFPQNYVEMNAKEHEYACERGLGKVKQRSKLSRAQTFAFGDHSPQMEDSPTGRCRNMGDRPRLLGSPFGESPGSARFPGRRMLSY</sequence>
<dbReference type="InterPro" id="IPR036873">
    <property type="entry name" value="Rhodanese-like_dom_sf"/>
</dbReference>
<dbReference type="SUPFAM" id="SSF52821">
    <property type="entry name" value="Rhodanese/Cell cycle control phosphatase"/>
    <property type="match status" value="1"/>
</dbReference>
<dbReference type="InterPro" id="IPR000751">
    <property type="entry name" value="MPI_Phosphatase"/>
</dbReference>
<dbReference type="GO" id="GO:0051301">
    <property type="term" value="P:cell division"/>
    <property type="evidence" value="ECO:0007669"/>
    <property type="project" value="UniProtKB-UniRule"/>
</dbReference>
<dbReference type="OMA" id="HSPQMED"/>
<dbReference type="GO" id="GO:0110032">
    <property type="term" value="P:positive regulation of G2/MI transition of meiotic cell cycle"/>
    <property type="evidence" value="ECO:0007669"/>
    <property type="project" value="TreeGrafter"/>
</dbReference>
<evidence type="ECO:0000256" key="11">
    <source>
        <dbReference type="SAM" id="MobiDB-lite"/>
    </source>
</evidence>
<dbReference type="RefSeq" id="XP_001215016.1">
    <property type="nucleotide sequence ID" value="XM_001215016.1"/>
</dbReference>
<comment type="catalytic activity">
    <reaction evidence="8 10">
        <text>O-phospho-L-tyrosyl-[protein] + H2O = L-tyrosyl-[protein] + phosphate</text>
        <dbReference type="Rhea" id="RHEA:10684"/>
        <dbReference type="Rhea" id="RHEA-COMP:10136"/>
        <dbReference type="Rhea" id="RHEA-COMP:20101"/>
        <dbReference type="ChEBI" id="CHEBI:15377"/>
        <dbReference type="ChEBI" id="CHEBI:43474"/>
        <dbReference type="ChEBI" id="CHEBI:46858"/>
        <dbReference type="ChEBI" id="CHEBI:61978"/>
        <dbReference type="EC" id="3.1.3.48"/>
    </reaction>
</comment>
<dbReference type="FunFam" id="3.40.250.10:FF:000021">
    <property type="entry name" value="M-phase inducer phosphatase cdc-25.2"/>
    <property type="match status" value="1"/>
</dbReference>
<evidence type="ECO:0000256" key="3">
    <source>
        <dbReference type="ARBA" id="ARBA00022618"/>
    </source>
</evidence>
<dbReference type="HOGENOM" id="CLU_017900_0_0_1"/>
<feature type="compositionally biased region" description="Basic residues" evidence="11">
    <location>
        <begin position="289"/>
        <end position="299"/>
    </location>
</feature>
<dbReference type="InterPro" id="IPR001763">
    <property type="entry name" value="Rhodanese-like_dom"/>
</dbReference>
<keyword evidence="6 10" id="KW-0904">Protein phosphatase</keyword>
<feature type="domain" description="Rhodanese" evidence="12">
    <location>
        <begin position="373"/>
        <end position="476"/>
    </location>
</feature>
<evidence type="ECO:0000256" key="6">
    <source>
        <dbReference type="ARBA" id="ARBA00022912"/>
    </source>
</evidence>
<dbReference type="GO" id="GO:0005737">
    <property type="term" value="C:cytoplasm"/>
    <property type="evidence" value="ECO:0007669"/>
    <property type="project" value="TreeGrafter"/>
</dbReference>
<dbReference type="GeneID" id="4321626"/>
<dbReference type="AlphaFoldDB" id="Q0CKE6"/>
<dbReference type="Gene3D" id="3.40.250.10">
    <property type="entry name" value="Rhodanese-like domain"/>
    <property type="match status" value="1"/>
</dbReference>
<dbReference type="PANTHER" id="PTHR10828:SF17">
    <property type="entry name" value="PROTEIN-TYROSINE-PHOSPHATASE"/>
    <property type="match status" value="1"/>
</dbReference>
<dbReference type="STRING" id="341663.Q0CKE6"/>
<comment type="function">
    <text evidence="10">Tyrosine protein phosphatase which functions as a dosage-dependent inducer of mitotic progression.</text>
</comment>
<keyword evidence="3 10" id="KW-0132">Cell division</keyword>
<proteinExistence type="inferred from homology"/>
<evidence type="ECO:0000313" key="14">
    <source>
        <dbReference type="Proteomes" id="UP000007963"/>
    </source>
</evidence>
<evidence type="ECO:0000256" key="7">
    <source>
        <dbReference type="ARBA" id="ARBA00023306"/>
    </source>
</evidence>
<dbReference type="GO" id="GO:0010971">
    <property type="term" value="P:positive regulation of G2/M transition of mitotic cell cycle"/>
    <property type="evidence" value="ECO:0007669"/>
    <property type="project" value="TreeGrafter"/>
</dbReference>
<dbReference type="GO" id="GO:0005634">
    <property type="term" value="C:nucleus"/>
    <property type="evidence" value="ECO:0007669"/>
    <property type="project" value="TreeGrafter"/>
</dbReference>
<dbReference type="PROSITE" id="PS50206">
    <property type="entry name" value="RHODANESE_3"/>
    <property type="match status" value="1"/>
</dbReference>
<dbReference type="OrthoDB" id="26523at2759"/>
<comment type="similarity">
    <text evidence="1 10">Belongs to the MPI phosphatase family.</text>
</comment>
<dbReference type="SMART" id="SM00450">
    <property type="entry name" value="RHOD"/>
    <property type="match status" value="1"/>
</dbReference>
<evidence type="ECO:0000256" key="2">
    <source>
        <dbReference type="ARBA" id="ARBA00013064"/>
    </source>
</evidence>
<evidence type="ECO:0000256" key="9">
    <source>
        <dbReference type="ARBA" id="ARBA00067190"/>
    </source>
</evidence>